<dbReference type="Proteomes" id="UP000808906">
    <property type="component" value="Unassembled WGS sequence"/>
</dbReference>
<evidence type="ECO:0008006" key="5">
    <source>
        <dbReference type="Google" id="ProtNLM"/>
    </source>
</evidence>
<dbReference type="EMBL" id="WVDC01000017">
    <property type="protein sequence ID" value="NKW44182.1"/>
    <property type="molecule type" value="Genomic_DNA"/>
</dbReference>
<evidence type="ECO:0000313" key="2">
    <source>
        <dbReference type="EMBL" id="NKT81938.1"/>
    </source>
</evidence>
<evidence type="ECO:0000313" key="3">
    <source>
        <dbReference type="EMBL" id="NKW44182.1"/>
    </source>
</evidence>
<reference evidence="2" key="2">
    <citation type="journal article" date="2020" name="Environ. Microbiol.">
        <title>The novel and transferable erm(51) gene confers Macrolides, Lincosamides, and Streptogramins B (MLSB) resistance to clonal Rhodococcus equi in the environment.</title>
        <authorList>
            <person name="Huber L."/>
            <person name="Giguere S."/>
            <person name="Slovis N.M."/>
            <person name="Alvarez-Narvaez S."/>
            <person name="Hart K.A."/>
            <person name="Greiter M."/>
            <person name="Morris E.R.A."/>
            <person name="Cohen N.D."/>
        </authorList>
    </citation>
    <scope>NUCLEOTIDE SEQUENCE</scope>
    <source>
        <strain evidence="2">Lh_116_1</strain>
        <strain evidence="3">Lh_16_1</strain>
    </source>
</reference>
<gene>
    <name evidence="1" type="ORF">GS441_26525</name>
    <name evidence="2" type="ORF">GS882_28350</name>
    <name evidence="3" type="ORF">GS947_22115</name>
</gene>
<dbReference type="Proteomes" id="UP000603463">
    <property type="component" value="Unassembled WGS sequence"/>
</dbReference>
<dbReference type="Proteomes" id="UP000608063">
    <property type="component" value="Unassembled WGS sequence"/>
</dbReference>
<protein>
    <recommendedName>
        <fullName evidence="5">Antitoxin VbhA domain-containing protein</fullName>
    </recommendedName>
</protein>
<proteinExistence type="predicted"/>
<accession>A0A9Q2PAQ1</accession>
<reference evidence="1" key="1">
    <citation type="submission" date="2019-11" db="EMBL/GenBank/DDBJ databases">
        <title>Spread of Macrolides and rifampicin resistant Rhodococcus equi in clinical isolates in the USA.</title>
        <authorList>
            <person name="Alvarez-Narvaez S."/>
            <person name="Huber L."/>
            <person name="Cohen N.D."/>
            <person name="Slovis N."/>
            <person name="Greiter M."/>
            <person name="Giguere S."/>
            <person name="Hart K."/>
        </authorList>
    </citation>
    <scope>NUCLEOTIDE SEQUENCE</scope>
    <source>
        <strain evidence="1">Lh_17</strain>
    </source>
</reference>
<dbReference type="AlphaFoldDB" id="A0A9Q2PAQ1"/>
<evidence type="ECO:0000313" key="1">
    <source>
        <dbReference type="EMBL" id="MBM4568833.1"/>
    </source>
</evidence>
<dbReference type="EMBL" id="WVBC01000044">
    <property type="protein sequence ID" value="NKT81938.1"/>
    <property type="molecule type" value="Genomic_DNA"/>
</dbReference>
<evidence type="ECO:0000313" key="4">
    <source>
        <dbReference type="Proteomes" id="UP000808906"/>
    </source>
</evidence>
<organism evidence="1 4">
    <name type="scientific">Rhodococcus hoagii</name>
    <name type="common">Corynebacterium equii</name>
    <dbReference type="NCBI Taxonomy" id="43767"/>
    <lineage>
        <taxon>Bacteria</taxon>
        <taxon>Bacillati</taxon>
        <taxon>Actinomycetota</taxon>
        <taxon>Actinomycetes</taxon>
        <taxon>Mycobacteriales</taxon>
        <taxon>Nocardiaceae</taxon>
        <taxon>Prescottella</taxon>
    </lineage>
</organism>
<comment type="caution">
    <text evidence="1">The sequence shown here is derived from an EMBL/GenBank/DDBJ whole genome shotgun (WGS) entry which is preliminary data.</text>
</comment>
<sequence>MTDINAIPRENPRELTDTDIEVEIAGIRVGHELGGLTLTPEAEAAARAVLAGEETADEAIARSIADLRRRNGL</sequence>
<dbReference type="RefSeq" id="WP_202979180.1">
    <property type="nucleotide sequence ID" value="NZ_CP095479.1"/>
</dbReference>
<dbReference type="EMBL" id="WUXR01000025">
    <property type="protein sequence ID" value="MBM4568833.1"/>
    <property type="molecule type" value="Genomic_DNA"/>
</dbReference>
<name>A0A9Q2PAQ1_RHOHA</name>